<dbReference type="GO" id="GO:0000160">
    <property type="term" value="P:phosphorelay signal transduction system"/>
    <property type="evidence" value="ECO:0007669"/>
    <property type="project" value="InterPro"/>
</dbReference>
<protein>
    <submittedName>
        <fullName evidence="1">Response regulator</fullName>
    </submittedName>
</protein>
<dbReference type="OrthoDB" id="9808843at2"/>
<comment type="caution">
    <text evidence="1">The sequence shown here is derived from an EMBL/GenBank/DDBJ whole genome shotgun (WGS) entry which is preliminary data.</text>
</comment>
<dbReference type="PANTHER" id="PTHR43214:SF42">
    <property type="entry name" value="TRANSCRIPTIONAL REGULATORY PROTEIN DESR"/>
    <property type="match status" value="1"/>
</dbReference>
<dbReference type="Gene3D" id="3.40.50.2300">
    <property type="match status" value="1"/>
</dbReference>
<dbReference type="AlphaFoldDB" id="A0A5C4WLN7"/>
<gene>
    <name evidence="1" type="ORF">FH608_016160</name>
</gene>
<evidence type="ECO:0000313" key="1">
    <source>
        <dbReference type="EMBL" id="KAB8194936.1"/>
    </source>
</evidence>
<accession>A0A5C4WLN7</accession>
<name>A0A5C4WLN7_9ACTN</name>
<dbReference type="PROSITE" id="PS50110">
    <property type="entry name" value="RESPONSE_REGULATORY"/>
    <property type="match status" value="1"/>
</dbReference>
<dbReference type="Pfam" id="PF00072">
    <property type="entry name" value="Response_reg"/>
    <property type="match status" value="1"/>
</dbReference>
<dbReference type="InterPro" id="IPR001789">
    <property type="entry name" value="Sig_transdc_resp-reg_receiver"/>
</dbReference>
<dbReference type="SMART" id="SM00448">
    <property type="entry name" value="REC"/>
    <property type="match status" value="1"/>
</dbReference>
<accession>A0A5P9Z9A7</accession>
<dbReference type="PANTHER" id="PTHR43214">
    <property type="entry name" value="TWO-COMPONENT RESPONSE REGULATOR"/>
    <property type="match status" value="1"/>
</dbReference>
<dbReference type="SUPFAM" id="SSF52172">
    <property type="entry name" value="CheY-like"/>
    <property type="match status" value="1"/>
</dbReference>
<organism evidence="1 2">
    <name type="scientific">Nonomuraea phyllanthi</name>
    <dbReference type="NCBI Taxonomy" id="2219224"/>
    <lineage>
        <taxon>Bacteria</taxon>
        <taxon>Bacillati</taxon>
        <taxon>Actinomycetota</taxon>
        <taxon>Actinomycetes</taxon>
        <taxon>Streptosporangiales</taxon>
        <taxon>Streptosporangiaceae</taxon>
        <taxon>Nonomuraea</taxon>
    </lineage>
</organism>
<sequence length="133" mass="13870">MTRVLIAEDADVVRDTLVALLELEDDLEVVAELASGDRIVPAALQHCPDVAVLDIDLPHVDGLTAAAELRRRLPACRTVILTGLAGPANLHRAVAAGASAFLAKGGPADVLIDAIRRVVRGERLIGPPDPPPG</sequence>
<dbReference type="InterPro" id="IPR011006">
    <property type="entry name" value="CheY-like_superfamily"/>
</dbReference>
<dbReference type="InterPro" id="IPR039420">
    <property type="entry name" value="WalR-like"/>
</dbReference>
<dbReference type="Proteomes" id="UP000312512">
    <property type="component" value="Unassembled WGS sequence"/>
</dbReference>
<dbReference type="EMBL" id="VDLX02000005">
    <property type="protein sequence ID" value="KAB8194936.1"/>
    <property type="molecule type" value="Genomic_DNA"/>
</dbReference>
<evidence type="ECO:0000313" key="2">
    <source>
        <dbReference type="Proteomes" id="UP000312512"/>
    </source>
</evidence>
<proteinExistence type="predicted"/>
<reference evidence="1 2" key="1">
    <citation type="submission" date="2019-10" db="EMBL/GenBank/DDBJ databases">
        <title>Nonomuraea sp. nov., isolated from Phyllanthus amarus.</title>
        <authorList>
            <person name="Klykleung N."/>
            <person name="Tanasupawat S."/>
        </authorList>
    </citation>
    <scope>NUCLEOTIDE SEQUENCE [LARGE SCALE GENOMIC DNA]</scope>
    <source>
        <strain evidence="1 2">PA1-10</strain>
    </source>
</reference>
<keyword evidence="2" id="KW-1185">Reference proteome</keyword>